<gene>
    <name evidence="3" type="ORF">GBAR_LOCUS20031</name>
</gene>
<evidence type="ECO:0000256" key="2">
    <source>
        <dbReference type="ARBA" id="ARBA00022898"/>
    </source>
</evidence>
<dbReference type="Pfam" id="PF03841">
    <property type="entry name" value="SelA"/>
    <property type="match status" value="1"/>
</dbReference>
<proteinExistence type="predicted"/>
<accession>A0AA35SU43</accession>
<dbReference type="PANTHER" id="PTHR32328">
    <property type="entry name" value="L-SERYL-TRNA(SEC) SELENIUM TRANSFERASE"/>
    <property type="match status" value="1"/>
</dbReference>
<comment type="caution">
    <text evidence="3">The sequence shown here is derived from an EMBL/GenBank/DDBJ whole genome shotgun (WGS) entry which is preliminary data.</text>
</comment>
<dbReference type="InterPro" id="IPR018319">
    <property type="entry name" value="SelA-like"/>
</dbReference>
<evidence type="ECO:0000313" key="3">
    <source>
        <dbReference type="EMBL" id="CAI8035729.1"/>
    </source>
</evidence>
<dbReference type="EMBL" id="CASHTH010002825">
    <property type="protein sequence ID" value="CAI8035729.1"/>
    <property type="molecule type" value="Genomic_DNA"/>
</dbReference>
<evidence type="ECO:0000256" key="1">
    <source>
        <dbReference type="ARBA" id="ARBA00001933"/>
    </source>
</evidence>
<organism evidence="3 4">
    <name type="scientific">Geodia barretti</name>
    <name type="common">Barrett's horny sponge</name>
    <dbReference type="NCBI Taxonomy" id="519541"/>
    <lineage>
        <taxon>Eukaryota</taxon>
        <taxon>Metazoa</taxon>
        <taxon>Porifera</taxon>
        <taxon>Demospongiae</taxon>
        <taxon>Heteroscleromorpha</taxon>
        <taxon>Tetractinellida</taxon>
        <taxon>Astrophorina</taxon>
        <taxon>Geodiidae</taxon>
        <taxon>Geodia</taxon>
    </lineage>
</organism>
<comment type="cofactor">
    <cofactor evidence="1">
        <name>pyridoxal 5'-phosphate</name>
        <dbReference type="ChEBI" id="CHEBI:597326"/>
    </cofactor>
</comment>
<dbReference type="InterPro" id="IPR015424">
    <property type="entry name" value="PyrdxlP-dep_Trfase"/>
</dbReference>
<dbReference type="InterPro" id="IPR015421">
    <property type="entry name" value="PyrdxlP-dep_Trfase_major"/>
</dbReference>
<dbReference type="PANTHER" id="PTHR32328:SF0">
    <property type="entry name" value="L-SERYL-TRNA(SEC) SELENIUM TRANSFERASE"/>
    <property type="match status" value="1"/>
</dbReference>
<dbReference type="Proteomes" id="UP001174909">
    <property type="component" value="Unassembled WGS sequence"/>
</dbReference>
<dbReference type="GO" id="GO:0004125">
    <property type="term" value="F:L-seryl-tRNA(Sec) selenium transferase activity"/>
    <property type="evidence" value="ECO:0007669"/>
    <property type="project" value="TreeGrafter"/>
</dbReference>
<name>A0AA35SU43_GEOBA</name>
<dbReference type="Gene3D" id="3.40.640.10">
    <property type="entry name" value="Type I PLP-dependent aspartate aminotransferase-like (Major domain)"/>
    <property type="match status" value="1"/>
</dbReference>
<dbReference type="AlphaFoldDB" id="A0AA35SU43"/>
<evidence type="ECO:0000313" key="4">
    <source>
        <dbReference type="Proteomes" id="UP001174909"/>
    </source>
</evidence>
<sequence length="347" mass="37294">MGGSTPTPIVKQAMEEAEEHFVDMEELLEKSGDHIASLVGAEAAYVTAGCYAAMVLSTAACMTGNDQAKMDQLPDTTGMKDEVIIQAKQRYGFDRAYTIPGSKLVMAGDENGCTAEQLEAAIGPQTAAVIHFISPDPDVTVVSLEDTVRIAHAHNVLVIADAASQIFPIDYFQDTATSADLVCFGGKYVHGPHSAGFVAGKKDLIQAVAAHGFIGPRPLGRGMKIDRQEIIGLTVALDQWFTMDHEERFDEYRKKFAVIERAIEGAPGVEETKEATTPRYWGVELHVVVNAAEAARSARELIEALDAGDPCIKVGGEGEDTVVVRVDNLEEGDEHTIAQRLRALLAG</sequence>
<protein>
    <submittedName>
        <fullName evidence="3">Uncharacterized protein mlr3804</fullName>
    </submittedName>
</protein>
<reference evidence="3" key="1">
    <citation type="submission" date="2023-03" db="EMBL/GenBank/DDBJ databases">
        <authorList>
            <person name="Steffen K."/>
            <person name="Cardenas P."/>
        </authorList>
    </citation>
    <scope>NUCLEOTIDE SEQUENCE</scope>
</reference>
<dbReference type="SUPFAM" id="SSF53383">
    <property type="entry name" value="PLP-dependent transferases"/>
    <property type="match status" value="1"/>
</dbReference>
<keyword evidence="2" id="KW-0663">Pyridoxal phosphate</keyword>
<keyword evidence="4" id="KW-1185">Reference proteome</keyword>